<evidence type="ECO:0000313" key="2">
    <source>
        <dbReference type="EMBL" id="CAK0902233.1"/>
    </source>
</evidence>
<gene>
    <name evidence="2" type="ORF">PCOR1329_LOCUS78914</name>
</gene>
<sequence length="374" mass="39161">DEGGGGESTPPSPRASDLDLEDEAGPQAAAQPDPSAASPREPTPPGGPPPAHLLRAASPWSGPAGFLRGPIVWRCPATGEELRYFAARAAPSSCGVDADEPPENGPLEEEPLLLHLAGLGGEGGDARAPFAGKLKAMMSWGLPPFRFLAPLRPRDRPWILDRNDAAHGFLGDLVPGSVGLLADFVESFADGGPAVALGGLHGHGQSYLAGVPACTDPVGKFQDCLDRLEEHPGVPGGIWAVHAEDDDQCPRRCAEEALEALGARNAQQGFPRAQRALLPPGIPRAQCENSALWRRELLRALLRAARERGSEGAEHVLDEVAGGAAGAPGAACIWLPCDADAAGDAASQELLAKLREEAATRRRNRSKKLRKHAP</sequence>
<feature type="region of interest" description="Disordered" evidence="1">
    <location>
        <begin position="1"/>
        <end position="57"/>
    </location>
</feature>
<protein>
    <submittedName>
        <fullName evidence="2">Uncharacterized protein</fullName>
    </submittedName>
</protein>
<feature type="non-terminal residue" evidence="2">
    <location>
        <position position="374"/>
    </location>
</feature>
<comment type="caution">
    <text evidence="2">The sequence shown here is derived from an EMBL/GenBank/DDBJ whole genome shotgun (WGS) entry which is preliminary data.</text>
</comment>
<feature type="non-terminal residue" evidence="2">
    <location>
        <position position="1"/>
    </location>
</feature>
<dbReference type="Proteomes" id="UP001189429">
    <property type="component" value="Unassembled WGS sequence"/>
</dbReference>
<feature type="compositionally biased region" description="Low complexity" evidence="1">
    <location>
        <begin position="25"/>
        <end position="39"/>
    </location>
</feature>
<proteinExistence type="predicted"/>
<organism evidence="2 3">
    <name type="scientific">Prorocentrum cordatum</name>
    <dbReference type="NCBI Taxonomy" id="2364126"/>
    <lineage>
        <taxon>Eukaryota</taxon>
        <taxon>Sar</taxon>
        <taxon>Alveolata</taxon>
        <taxon>Dinophyceae</taxon>
        <taxon>Prorocentrales</taxon>
        <taxon>Prorocentraceae</taxon>
        <taxon>Prorocentrum</taxon>
    </lineage>
</organism>
<dbReference type="EMBL" id="CAUYUJ010021043">
    <property type="protein sequence ID" value="CAK0902233.1"/>
    <property type="molecule type" value="Genomic_DNA"/>
</dbReference>
<feature type="compositionally biased region" description="Pro residues" evidence="1">
    <location>
        <begin position="41"/>
        <end position="51"/>
    </location>
</feature>
<evidence type="ECO:0000256" key="1">
    <source>
        <dbReference type="SAM" id="MobiDB-lite"/>
    </source>
</evidence>
<accession>A0ABN9XQV0</accession>
<evidence type="ECO:0000313" key="3">
    <source>
        <dbReference type="Proteomes" id="UP001189429"/>
    </source>
</evidence>
<name>A0ABN9XQV0_9DINO</name>
<keyword evidence="3" id="KW-1185">Reference proteome</keyword>
<reference evidence="2" key="1">
    <citation type="submission" date="2023-10" db="EMBL/GenBank/DDBJ databases">
        <authorList>
            <person name="Chen Y."/>
            <person name="Shah S."/>
            <person name="Dougan E. K."/>
            <person name="Thang M."/>
            <person name="Chan C."/>
        </authorList>
    </citation>
    <scope>NUCLEOTIDE SEQUENCE [LARGE SCALE GENOMIC DNA]</scope>
</reference>